<protein>
    <recommendedName>
        <fullName evidence="4">Nephrocystin 3-like N-terminal domain-containing protein</fullName>
    </recommendedName>
</protein>
<evidence type="ECO:0000313" key="6">
    <source>
        <dbReference type="Proteomes" id="UP000183971"/>
    </source>
</evidence>
<name>A0A1L7VVK0_FUSPR</name>
<feature type="repeat" description="ANK" evidence="3">
    <location>
        <begin position="574"/>
        <end position="606"/>
    </location>
</feature>
<dbReference type="SUPFAM" id="SSF48403">
    <property type="entry name" value="Ankyrin repeat"/>
    <property type="match status" value="2"/>
</dbReference>
<dbReference type="GeneID" id="42052107"/>
<dbReference type="Pfam" id="PF12796">
    <property type="entry name" value="Ank_2"/>
    <property type="match status" value="2"/>
</dbReference>
<dbReference type="Pfam" id="PF00023">
    <property type="entry name" value="Ank"/>
    <property type="match status" value="2"/>
</dbReference>
<gene>
    <name evidence="5" type="ORF">FPRO_07228</name>
</gene>
<dbReference type="InterPro" id="IPR002110">
    <property type="entry name" value="Ankyrin_rpt"/>
</dbReference>
<dbReference type="GO" id="GO:0005737">
    <property type="term" value="C:cytoplasm"/>
    <property type="evidence" value="ECO:0007669"/>
    <property type="project" value="TreeGrafter"/>
</dbReference>
<evidence type="ECO:0000256" key="1">
    <source>
        <dbReference type="ARBA" id="ARBA00022737"/>
    </source>
</evidence>
<dbReference type="AlphaFoldDB" id="A0A1L7VVK0"/>
<dbReference type="VEuPathDB" id="FungiDB:FPRO_07228"/>
<reference evidence="6" key="1">
    <citation type="journal article" date="2016" name="Genome Biol. Evol.">
        <title>Comparative 'omics' of the Fusarium fujikuroi species complex highlights differences in genetic potential and metabolite synthesis.</title>
        <authorList>
            <person name="Niehaus E.-M."/>
            <person name="Muensterkoetter M."/>
            <person name="Proctor R.H."/>
            <person name="Brown D.W."/>
            <person name="Sharon A."/>
            <person name="Idan Y."/>
            <person name="Oren-Young L."/>
            <person name="Sieber C.M."/>
            <person name="Novak O."/>
            <person name="Pencik A."/>
            <person name="Tarkowska D."/>
            <person name="Hromadova K."/>
            <person name="Freeman S."/>
            <person name="Maymon M."/>
            <person name="Elazar M."/>
            <person name="Youssef S.A."/>
            <person name="El-Shabrawy E.S.M."/>
            <person name="Shalaby A.B.A."/>
            <person name="Houterman P."/>
            <person name="Brock N.L."/>
            <person name="Burkhardt I."/>
            <person name="Tsavkelova E.A."/>
            <person name="Dickschat J.S."/>
            <person name="Galuszka P."/>
            <person name="Gueldener U."/>
            <person name="Tudzynski B."/>
        </authorList>
    </citation>
    <scope>NUCLEOTIDE SEQUENCE [LARGE SCALE GENOMIC DNA]</scope>
    <source>
        <strain evidence="6">ET1</strain>
    </source>
</reference>
<accession>A0A1L7VVK0</accession>
<dbReference type="PANTHER" id="PTHR24198:SF165">
    <property type="entry name" value="ANKYRIN REPEAT-CONTAINING PROTEIN-RELATED"/>
    <property type="match status" value="1"/>
</dbReference>
<evidence type="ECO:0000256" key="2">
    <source>
        <dbReference type="ARBA" id="ARBA00023043"/>
    </source>
</evidence>
<feature type="domain" description="Nephrocystin 3-like N-terminal" evidence="4">
    <location>
        <begin position="18"/>
        <end position="134"/>
    </location>
</feature>
<keyword evidence="1" id="KW-0677">Repeat</keyword>
<evidence type="ECO:0000256" key="3">
    <source>
        <dbReference type="PROSITE-ProRule" id="PRU00023"/>
    </source>
</evidence>
<keyword evidence="2 3" id="KW-0040">ANK repeat</keyword>
<dbReference type="Pfam" id="PF24883">
    <property type="entry name" value="NPHP3_N"/>
    <property type="match status" value="1"/>
</dbReference>
<dbReference type="PANTHER" id="PTHR24198">
    <property type="entry name" value="ANKYRIN REPEAT AND PROTEIN KINASE DOMAIN-CONTAINING PROTEIN"/>
    <property type="match status" value="1"/>
</dbReference>
<dbReference type="InterPro" id="IPR036770">
    <property type="entry name" value="Ankyrin_rpt-contain_sf"/>
</dbReference>
<feature type="repeat" description="ANK" evidence="3">
    <location>
        <begin position="607"/>
        <end position="639"/>
    </location>
</feature>
<proteinExistence type="predicted"/>
<sequence length="799" mass="89019">MAFSGFVRKTDIPLKALTVSFFFNARGDLLEKSVSGMYRSLLLQLLQGFPDIQIILDDPDLIARNQVICPPLNVLKDLFRSAVSSLGNQALTCFIDALDECDEQQIRDMVEFFEEVAEQCVEDNMKFQVCFSSRHYPYIDIKSGIRLTLEGQDGHSEDLKRYISRHLRIKDPPLVEELTAMMLEKAAGVFLWVALVVDILNEENRHGRIALRTRLRQVPNELSALFQDILTRDKGHLERLLLSILWILLAERPLQPGEYYHALWSGLLLRQKGDPEMPPVNSTDISDCFNKFVISSSKGLAEITKSKKPTVQFIHESVRDFLIKDKGLYTLWPTLAADWKSQGHEELKLCCNTYIFHETVREALDKQNSTHTQDPEESLLEQFPFLGYASQCVLHHADAAAHEIIQQEFLSEFPLPKWITIFNVFEKHKIRKYDLDANILYILAERGYSNLIRTNLEISPGIEGAGGRYPSPLLAAMAKGNKGSVAALLGLPSRIYNGVDITDKLKCRRDSVRKGQTPFAWACEEGHLAIAQLLLQNGSRVIEADLVRVTVNGHSEIAKMLLGKGADVRAVNKDGTTALHGALSKCDFETAKILLDKGADVTAVGRGRRTPLHEASAKGHLEFVKILLDKGADVTAVDWLGSTPLHLTSDSDIAMILLDKGADITVTDHDRRTILHRASSAGSVELVKILLEKGADVNAVSKDGKTALHHSTSAEVTTLLLEKGADITATDTDGWTSLHFASLMNRLEVVKALLEKGAGITAKNNSGRTSYDIARWRHPQIAMILLEKEIKDSSVRDVN</sequence>
<dbReference type="Gene3D" id="1.25.40.20">
    <property type="entry name" value="Ankyrin repeat-containing domain"/>
    <property type="match status" value="4"/>
</dbReference>
<keyword evidence="6" id="KW-1185">Reference proteome</keyword>
<comment type="caution">
    <text evidence="5">The sequence shown here is derived from an EMBL/GenBank/DDBJ whole genome shotgun (WGS) entry which is preliminary data.</text>
</comment>
<evidence type="ECO:0000259" key="4">
    <source>
        <dbReference type="Pfam" id="PF24883"/>
    </source>
</evidence>
<feature type="repeat" description="ANK" evidence="3">
    <location>
        <begin position="670"/>
        <end position="702"/>
    </location>
</feature>
<dbReference type="EMBL" id="FJOF01000007">
    <property type="protein sequence ID" value="CZR43855.1"/>
    <property type="molecule type" value="Genomic_DNA"/>
</dbReference>
<dbReference type="RefSeq" id="XP_031084446.1">
    <property type="nucleotide sequence ID" value="XM_031218605.1"/>
</dbReference>
<dbReference type="InterPro" id="IPR056884">
    <property type="entry name" value="NPHP3-like_N"/>
</dbReference>
<organism evidence="5 6">
    <name type="scientific">Fusarium proliferatum (strain ET1)</name>
    <name type="common">Orchid endophyte fungus</name>
    <dbReference type="NCBI Taxonomy" id="1227346"/>
    <lineage>
        <taxon>Eukaryota</taxon>
        <taxon>Fungi</taxon>
        <taxon>Dikarya</taxon>
        <taxon>Ascomycota</taxon>
        <taxon>Pezizomycotina</taxon>
        <taxon>Sordariomycetes</taxon>
        <taxon>Hypocreomycetidae</taxon>
        <taxon>Hypocreales</taxon>
        <taxon>Nectriaceae</taxon>
        <taxon>Fusarium</taxon>
        <taxon>Fusarium fujikuroi species complex</taxon>
    </lineage>
</organism>
<dbReference type="PROSITE" id="PS50297">
    <property type="entry name" value="ANK_REP_REGION"/>
    <property type="match status" value="5"/>
</dbReference>
<evidence type="ECO:0000313" key="5">
    <source>
        <dbReference type="EMBL" id="CZR43855.1"/>
    </source>
</evidence>
<dbReference type="PRINTS" id="PR01415">
    <property type="entry name" value="ANKYRIN"/>
</dbReference>
<dbReference type="PROSITE" id="PS50088">
    <property type="entry name" value="ANK_REPEAT"/>
    <property type="match status" value="5"/>
</dbReference>
<dbReference type="SMART" id="SM00248">
    <property type="entry name" value="ANK"/>
    <property type="match status" value="8"/>
</dbReference>
<dbReference type="Proteomes" id="UP000183971">
    <property type="component" value="Unassembled WGS sequence"/>
</dbReference>
<feature type="repeat" description="ANK" evidence="3">
    <location>
        <begin position="514"/>
        <end position="546"/>
    </location>
</feature>
<feature type="repeat" description="ANK" evidence="3">
    <location>
        <begin position="733"/>
        <end position="765"/>
    </location>
</feature>